<dbReference type="PANTHER" id="PTHR22916">
    <property type="entry name" value="GLYCOSYLTRANSFERASE"/>
    <property type="match status" value="1"/>
</dbReference>
<dbReference type="Gene3D" id="3.90.550.10">
    <property type="entry name" value="Spore Coat Polysaccharide Biosynthesis Protein SpsA, Chain A"/>
    <property type="match status" value="1"/>
</dbReference>
<dbReference type="CDD" id="cd00761">
    <property type="entry name" value="Glyco_tranf_GTA_type"/>
    <property type="match status" value="1"/>
</dbReference>
<name>A0A4V3F6Y1_9FLAO</name>
<evidence type="ECO:0000259" key="1">
    <source>
        <dbReference type="Pfam" id="PF00535"/>
    </source>
</evidence>
<dbReference type="OrthoDB" id="597270at2"/>
<keyword evidence="3" id="KW-1185">Reference proteome</keyword>
<evidence type="ECO:0000313" key="2">
    <source>
        <dbReference type="EMBL" id="TDU34406.1"/>
    </source>
</evidence>
<sequence length="324" mass="38185">MQDQPLVSIIIPTFNRAHLIGETLDSVLAQTYQNWECIVVDDGSTDGTETLMTDYVTKDTRFQYHQRPDSHLPGGNGARNYGFDLSKGEYVQWFDDDDVMLPVFLEVKLTAFTENNDLIICSGLMVDRDLNSIGILSYDDTVSLFKGFVLWRNQITTNCVLFKRQFLLNLNLFNPQILRGQESEFFSRIFFELSKTQYSILRRELFLYRQHDTTKSTKNEIYVPNFKTSETYVALENLKRSIVLNDPGLIQYFYRLLIHFLFRALEHQDKPNVKNTLSSLTKMIKPLNWWLVLQLEVLVNFLQVQKRSYHKIEMYFKTYKLFHD</sequence>
<evidence type="ECO:0000313" key="3">
    <source>
        <dbReference type="Proteomes" id="UP000294689"/>
    </source>
</evidence>
<organism evidence="2 3">
    <name type="scientific">Gelidibacter sediminis</name>
    <dbReference type="NCBI Taxonomy" id="1608710"/>
    <lineage>
        <taxon>Bacteria</taxon>
        <taxon>Pseudomonadati</taxon>
        <taxon>Bacteroidota</taxon>
        <taxon>Flavobacteriia</taxon>
        <taxon>Flavobacteriales</taxon>
        <taxon>Flavobacteriaceae</taxon>
        <taxon>Gelidibacter</taxon>
    </lineage>
</organism>
<dbReference type="RefSeq" id="WP_133758740.1">
    <property type="nucleotide sequence ID" value="NZ_SOBW01000009.1"/>
</dbReference>
<accession>A0A4V3F6Y1</accession>
<dbReference type="InterPro" id="IPR001173">
    <property type="entry name" value="Glyco_trans_2-like"/>
</dbReference>
<gene>
    <name evidence="2" type="ORF">BXY82_2727</name>
</gene>
<reference evidence="2 3" key="1">
    <citation type="submission" date="2019-03" db="EMBL/GenBank/DDBJ databases">
        <title>Genomic Encyclopedia of Archaeal and Bacterial Type Strains, Phase II (KMG-II): from individual species to whole genera.</title>
        <authorList>
            <person name="Goeker M."/>
        </authorList>
    </citation>
    <scope>NUCLEOTIDE SEQUENCE [LARGE SCALE GENOMIC DNA]</scope>
    <source>
        <strain evidence="2 3">DSM 28135</strain>
    </source>
</reference>
<comment type="caution">
    <text evidence="2">The sequence shown here is derived from an EMBL/GenBank/DDBJ whole genome shotgun (WGS) entry which is preliminary data.</text>
</comment>
<dbReference type="Pfam" id="PF00535">
    <property type="entry name" value="Glycos_transf_2"/>
    <property type="match status" value="1"/>
</dbReference>
<keyword evidence="2" id="KW-0808">Transferase</keyword>
<dbReference type="PANTHER" id="PTHR22916:SF3">
    <property type="entry name" value="UDP-GLCNAC:BETAGAL BETA-1,3-N-ACETYLGLUCOSAMINYLTRANSFERASE-LIKE PROTEIN 1"/>
    <property type="match status" value="1"/>
</dbReference>
<dbReference type="SUPFAM" id="SSF53448">
    <property type="entry name" value="Nucleotide-diphospho-sugar transferases"/>
    <property type="match status" value="1"/>
</dbReference>
<dbReference type="GO" id="GO:0016758">
    <property type="term" value="F:hexosyltransferase activity"/>
    <property type="evidence" value="ECO:0007669"/>
    <property type="project" value="UniProtKB-ARBA"/>
</dbReference>
<dbReference type="AlphaFoldDB" id="A0A4V3F6Y1"/>
<proteinExistence type="predicted"/>
<protein>
    <submittedName>
        <fullName evidence="2">Glycosyltransferase involved in cell wall biosynthesis</fullName>
    </submittedName>
</protein>
<dbReference type="EMBL" id="SOBW01000009">
    <property type="protein sequence ID" value="TDU34406.1"/>
    <property type="molecule type" value="Genomic_DNA"/>
</dbReference>
<feature type="domain" description="Glycosyltransferase 2-like" evidence="1">
    <location>
        <begin position="8"/>
        <end position="127"/>
    </location>
</feature>
<dbReference type="Proteomes" id="UP000294689">
    <property type="component" value="Unassembled WGS sequence"/>
</dbReference>
<dbReference type="InterPro" id="IPR029044">
    <property type="entry name" value="Nucleotide-diphossugar_trans"/>
</dbReference>